<dbReference type="STRING" id="255247.ABE41_010365"/>
<sequence>MLIESEDDYWVCKRNGTIRSKLTDIRLKTSAGVPYVRPEIQLLYKGGSSLIREKDVVDLNNVLPKLSATNRDWLRESLTIQYPNGH</sequence>
<organism evidence="1 2">
    <name type="scientific">Fictibacillus arsenicus</name>
    <dbReference type="NCBI Taxonomy" id="255247"/>
    <lineage>
        <taxon>Bacteria</taxon>
        <taxon>Bacillati</taxon>
        <taxon>Bacillota</taxon>
        <taxon>Bacilli</taxon>
        <taxon>Bacillales</taxon>
        <taxon>Fictibacillaceae</taxon>
        <taxon>Fictibacillus</taxon>
    </lineage>
</organism>
<accession>A0A1B1Z4J3</accession>
<dbReference type="KEGG" id="far:ABE41_010365"/>
<proteinExistence type="predicted"/>
<dbReference type="AlphaFoldDB" id="A0A1B1Z4J3"/>
<protein>
    <submittedName>
        <fullName evidence="1">Uncharacterized protein</fullName>
    </submittedName>
</protein>
<evidence type="ECO:0000313" key="1">
    <source>
        <dbReference type="EMBL" id="ANX12413.1"/>
    </source>
</evidence>
<evidence type="ECO:0000313" key="2">
    <source>
        <dbReference type="Proteomes" id="UP000077412"/>
    </source>
</evidence>
<keyword evidence="2" id="KW-1185">Reference proteome</keyword>
<name>A0A1B1Z4J3_9BACL</name>
<dbReference type="Proteomes" id="UP000077412">
    <property type="component" value="Chromosome"/>
</dbReference>
<dbReference type="EMBL" id="CP016761">
    <property type="protein sequence ID" value="ANX12413.1"/>
    <property type="molecule type" value="Genomic_DNA"/>
</dbReference>
<gene>
    <name evidence="1" type="ORF">ABE41_010365</name>
</gene>
<reference evidence="1 2" key="1">
    <citation type="submission" date="2016-08" db="EMBL/GenBank/DDBJ databases">
        <title>Complete genome sequence of Fictibacillus arsenicus G25-54, a strain with toxicity to nematodes and a potential arsenic-resistance activity.</title>
        <authorList>
            <person name="Zheng Z."/>
        </authorList>
    </citation>
    <scope>NUCLEOTIDE SEQUENCE [LARGE SCALE GENOMIC DNA]</scope>
    <source>
        <strain evidence="1 2">G25-54</strain>
    </source>
</reference>